<proteinExistence type="predicted"/>
<gene>
    <name evidence="1" type="ORF">MmTuc01_3174</name>
</gene>
<evidence type="ECO:0000313" key="1">
    <source>
        <dbReference type="EMBL" id="AGF98431.1"/>
    </source>
</evidence>
<dbReference type="BioCyc" id="MMAZ1236903:G139K-3020-MONOMER"/>
<dbReference type="AlphaFoldDB" id="M1Q1K5"/>
<evidence type="ECO:0000313" key="2">
    <source>
        <dbReference type="Proteomes" id="UP000011718"/>
    </source>
</evidence>
<dbReference type="KEGG" id="mmaz:MmTuc01_3174"/>
<reference evidence="1 2" key="1">
    <citation type="journal article" date="2013" name="Genome Announc.">
        <title>Complete Genome of a Methanosarcina mazei Strain Isolated from Sediment Samples from an Amazonian Flooded Area.</title>
        <authorList>
            <person name="Assis das Gracas D."/>
            <person name="Thiago Juca Ramos R."/>
            <person name="Vieira Araujo A.C."/>
            <person name="Zahlouth R."/>
            <person name="Ribeiro Carneiro A."/>
            <person name="Souza Lopes T."/>
            <person name="Azevedo Barauna R."/>
            <person name="Azevedo V."/>
            <person name="Cruz Schneider M.P."/>
            <person name="Pellizari V.H."/>
            <person name="Silva A."/>
        </authorList>
    </citation>
    <scope>NUCLEOTIDE SEQUENCE [LARGE SCALE GENOMIC DNA]</scope>
    <source>
        <strain evidence="1 2">Tuc01</strain>
    </source>
</reference>
<dbReference type="EMBL" id="CP004144">
    <property type="protein sequence ID" value="AGF98431.1"/>
    <property type="molecule type" value="Genomic_DNA"/>
</dbReference>
<sequence length="43" mass="4755">MDHSEGLSQRGNVTISIAVIYGEGMQVKGISQFTYPGKRELKE</sequence>
<name>M1Q1K5_METMZ</name>
<protein>
    <submittedName>
        <fullName evidence="1">Uncharacterized protein</fullName>
    </submittedName>
</protein>
<dbReference type="HOGENOM" id="CLU_3227847_0_0_2"/>
<dbReference type="Proteomes" id="UP000011718">
    <property type="component" value="Chromosome"/>
</dbReference>
<organism evidence="1 2">
    <name type="scientific">Methanosarcina mazei Tuc01</name>
    <dbReference type="NCBI Taxonomy" id="1236903"/>
    <lineage>
        <taxon>Archaea</taxon>
        <taxon>Methanobacteriati</taxon>
        <taxon>Methanobacteriota</taxon>
        <taxon>Stenosarchaea group</taxon>
        <taxon>Methanomicrobia</taxon>
        <taxon>Methanosarcinales</taxon>
        <taxon>Methanosarcinaceae</taxon>
        <taxon>Methanosarcina</taxon>
    </lineage>
</organism>
<accession>M1Q1K5</accession>